<dbReference type="SUPFAM" id="SSF53383">
    <property type="entry name" value="PLP-dependent transferases"/>
    <property type="match status" value="1"/>
</dbReference>
<dbReference type="GO" id="GO:0009116">
    <property type="term" value="P:nucleoside metabolic process"/>
    <property type="evidence" value="ECO:0007669"/>
    <property type="project" value="InterPro"/>
</dbReference>
<dbReference type="InterPro" id="IPR049315">
    <property type="entry name" value="GDC-P_N"/>
</dbReference>
<dbReference type="Gene3D" id="3.40.640.10">
    <property type="entry name" value="Type I PLP-dependent aspartate aminotransferase-like (Major domain)"/>
    <property type="match status" value="1"/>
</dbReference>
<accession>A0A094QA64</accession>
<reference evidence="3" key="1">
    <citation type="submission" date="2014-06" db="EMBL/GenBank/DDBJ databases">
        <title>Key roles for freshwater Actinobacteria revealed by deep metagenomic sequencing.</title>
        <authorList>
            <person name="Ghai R."/>
            <person name="Mizuno C.M."/>
            <person name="Picazo A."/>
            <person name="Camacho A."/>
            <person name="Rodriguez-Valera F."/>
        </authorList>
    </citation>
    <scope>NUCLEOTIDE SEQUENCE</scope>
</reference>
<dbReference type="InterPro" id="IPR023010">
    <property type="entry name" value="GcvPA"/>
</dbReference>
<keyword evidence="1" id="KW-0560">Oxidoreductase</keyword>
<feature type="domain" description="Glycine cleavage system P-protein N-terminal" evidence="2">
    <location>
        <begin position="23"/>
        <end position="465"/>
    </location>
</feature>
<dbReference type="GO" id="GO:0004375">
    <property type="term" value="F:glycine dehydrogenase (decarboxylating) activity"/>
    <property type="evidence" value="ECO:0007669"/>
    <property type="project" value="InterPro"/>
</dbReference>
<dbReference type="NCBIfam" id="NF001696">
    <property type="entry name" value="PRK00451.1"/>
    <property type="match status" value="1"/>
</dbReference>
<dbReference type="PANTHER" id="PTHR42806:SF1">
    <property type="entry name" value="GLYCINE DEHYDROGENASE (DECARBOXYLATING)"/>
    <property type="match status" value="1"/>
</dbReference>
<gene>
    <name evidence="3" type="ORF">GM51_3540</name>
</gene>
<sequence>MSKDGNALPTPHPFMANTAPGSFQEMLRVAKVNDIEELFEQIPQDHKFTGEWNFDSAIPSEASLYKHLTGILRKNRSGEENLNFLGAGCWQHYVPAICDEMVTRTEFLTPVWGTPSSDHGRNQVWFEFQSQIGELVGMEFVGLPLYSFGTAGGHAIRMAARITGRNKVIVPRSLDPERLAVFKTYCGFKELSGYIEIVYVNLDPKTGRIDLMDMKSKLSSDVAAVYFDNPNYLGVIESEAKELVALAKTVGAEVIVGVDPISLGVLTPPSEYGADIIVGTTQPLGVHMNAGGGVGGFIATRDDEKYAREFPTLQVSLTGTSVPGEMAFGLTLFEQSSYGSREHGKDWTGNSVYLWTVANATYMSLLGPTGFKEIGNTILQRSHYAAKQLADISGIKITWGSGFFKEFVVNFDGTKKSVATINKALLEKNIFGGKDLSLDFPELGQSALYCVTEIHTLEDIQNLVSAIKEVIK</sequence>
<dbReference type="EMBL" id="JNSL01000013">
    <property type="protein sequence ID" value="KGA21120.1"/>
    <property type="molecule type" value="Genomic_DNA"/>
</dbReference>
<dbReference type="Pfam" id="PF02347">
    <property type="entry name" value="GDC-P"/>
    <property type="match status" value="1"/>
</dbReference>
<comment type="caution">
    <text evidence="3">The sequence shown here is derived from an EMBL/GenBank/DDBJ whole genome shotgun (WGS) entry which is preliminary data.</text>
</comment>
<organism evidence="3">
    <name type="scientific">freshwater metagenome</name>
    <dbReference type="NCBI Taxonomy" id="449393"/>
    <lineage>
        <taxon>unclassified sequences</taxon>
        <taxon>metagenomes</taxon>
        <taxon>ecological metagenomes</taxon>
    </lineage>
</organism>
<proteinExistence type="predicted"/>
<dbReference type="InterPro" id="IPR015421">
    <property type="entry name" value="PyrdxlP-dep_Trfase_major"/>
</dbReference>
<protein>
    <submittedName>
        <fullName evidence="3">Glycine dehydrogenase subunit 1</fullName>
    </submittedName>
</protein>
<dbReference type="InterPro" id="IPR015422">
    <property type="entry name" value="PyrdxlP-dep_Trfase_small"/>
</dbReference>
<evidence type="ECO:0000259" key="2">
    <source>
        <dbReference type="Pfam" id="PF02347"/>
    </source>
</evidence>
<dbReference type="Gene3D" id="3.90.1150.10">
    <property type="entry name" value="Aspartate Aminotransferase, domain 1"/>
    <property type="match status" value="1"/>
</dbReference>
<evidence type="ECO:0000256" key="1">
    <source>
        <dbReference type="ARBA" id="ARBA00023002"/>
    </source>
</evidence>
<dbReference type="AlphaFoldDB" id="A0A094QA64"/>
<name>A0A094QA64_9ZZZZ</name>
<dbReference type="InterPro" id="IPR015424">
    <property type="entry name" value="PyrdxlP-dep_Trfase"/>
</dbReference>
<dbReference type="PANTHER" id="PTHR42806">
    <property type="entry name" value="GLYCINE CLEAVAGE SYSTEM P-PROTEIN"/>
    <property type="match status" value="1"/>
</dbReference>
<evidence type="ECO:0000313" key="3">
    <source>
        <dbReference type="EMBL" id="KGA21120.1"/>
    </source>
</evidence>